<dbReference type="AlphaFoldDB" id="A0A426DEL0"/>
<dbReference type="SMART" id="SM00342">
    <property type="entry name" value="HTH_ARAC"/>
    <property type="match status" value="1"/>
</dbReference>
<dbReference type="InterPro" id="IPR011051">
    <property type="entry name" value="RmlC_Cupin_sf"/>
</dbReference>
<proteinExistence type="predicted"/>
<dbReference type="SUPFAM" id="SSF46689">
    <property type="entry name" value="Homeodomain-like"/>
    <property type="match status" value="2"/>
</dbReference>
<evidence type="ECO:0000256" key="2">
    <source>
        <dbReference type="ARBA" id="ARBA00023125"/>
    </source>
</evidence>
<dbReference type="PANTHER" id="PTHR43280">
    <property type="entry name" value="ARAC-FAMILY TRANSCRIPTIONAL REGULATOR"/>
    <property type="match status" value="1"/>
</dbReference>
<dbReference type="InterPro" id="IPR014710">
    <property type="entry name" value="RmlC-like_jellyroll"/>
</dbReference>
<dbReference type="Gene3D" id="1.10.10.60">
    <property type="entry name" value="Homeodomain-like"/>
    <property type="match status" value="2"/>
</dbReference>
<evidence type="ECO:0000313" key="6">
    <source>
        <dbReference type="Proteomes" id="UP000274920"/>
    </source>
</evidence>
<keyword evidence="3" id="KW-0804">Transcription</keyword>
<dbReference type="EMBL" id="RHJS01000002">
    <property type="protein sequence ID" value="RRK31287.1"/>
    <property type="molecule type" value="Genomic_DNA"/>
</dbReference>
<dbReference type="Gene3D" id="2.60.120.10">
    <property type="entry name" value="Jelly Rolls"/>
    <property type="match status" value="1"/>
</dbReference>
<dbReference type="GO" id="GO:0003700">
    <property type="term" value="F:DNA-binding transcription factor activity"/>
    <property type="evidence" value="ECO:0007669"/>
    <property type="project" value="InterPro"/>
</dbReference>
<keyword evidence="2" id="KW-0238">DNA-binding</keyword>
<evidence type="ECO:0000313" key="5">
    <source>
        <dbReference type="EMBL" id="RRK31287.1"/>
    </source>
</evidence>
<dbReference type="InterPro" id="IPR013096">
    <property type="entry name" value="Cupin_2"/>
</dbReference>
<comment type="caution">
    <text evidence="5">The sequence shown here is derived from an EMBL/GenBank/DDBJ whole genome shotgun (WGS) entry which is preliminary data.</text>
</comment>
<organism evidence="5 6">
    <name type="scientific">Schaedlerella arabinosiphila</name>
    <dbReference type="NCBI Taxonomy" id="2044587"/>
    <lineage>
        <taxon>Bacteria</taxon>
        <taxon>Bacillati</taxon>
        <taxon>Bacillota</taxon>
        <taxon>Clostridia</taxon>
        <taxon>Lachnospirales</taxon>
        <taxon>Lachnospiraceae</taxon>
        <taxon>Schaedlerella</taxon>
    </lineage>
</organism>
<dbReference type="RefSeq" id="WP_125126988.1">
    <property type="nucleotide sequence ID" value="NZ_RHJS01000002.1"/>
</dbReference>
<feature type="domain" description="HTH araC/xylS-type" evidence="4">
    <location>
        <begin position="176"/>
        <end position="274"/>
    </location>
</feature>
<accession>A0A426DEL0</accession>
<evidence type="ECO:0000256" key="3">
    <source>
        <dbReference type="ARBA" id="ARBA00023163"/>
    </source>
</evidence>
<dbReference type="PANTHER" id="PTHR43280:SF34">
    <property type="entry name" value="ARAC-FAMILY TRANSCRIPTIONAL REGULATOR"/>
    <property type="match status" value="1"/>
</dbReference>
<keyword evidence="1" id="KW-0805">Transcription regulation</keyword>
<dbReference type="Pfam" id="PF12833">
    <property type="entry name" value="HTH_18"/>
    <property type="match status" value="1"/>
</dbReference>
<reference evidence="5" key="1">
    <citation type="submission" date="2018-10" db="EMBL/GenBank/DDBJ databases">
        <title>Schaedlerella arabinophila gen. nov. sp. nov., isolated from the mouse intestinal tract and comparative analysis with the genome of the closely related altered Schaedler flora strain ASF502.</title>
        <authorList>
            <person name="Miyake S."/>
            <person name="Soh M."/>
            <person name="Seedorf H."/>
        </authorList>
    </citation>
    <scope>NUCLEOTIDE SEQUENCE [LARGE SCALE GENOMIC DNA]</scope>
    <source>
        <strain evidence="5">DSM 106076</strain>
    </source>
</reference>
<dbReference type="InterPro" id="IPR009057">
    <property type="entry name" value="Homeodomain-like_sf"/>
</dbReference>
<dbReference type="InterPro" id="IPR018060">
    <property type="entry name" value="HTH_AraC"/>
</dbReference>
<dbReference type="PROSITE" id="PS01124">
    <property type="entry name" value="HTH_ARAC_FAMILY_2"/>
    <property type="match status" value="1"/>
</dbReference>
<name>A0A426DEL0_9FIRM</name>
<gene>
    <name evidence="5" type="ORF">EBB54_07860</name>
</gene>
<dbReference type="Proteomes" id="UP000274920">
    <property type="component" value="Unassembled WGS sequence"/>
</dbReference>
<protein>
    <submittedName>
        <fullName evidence="5">AraC family transcriptional regulator</fullName>
    </submittedName>
</protein>
<keyword evidence="6" id="KW-1185">Reference proteome</keyword>
<evidence type="ECO:0000256" key="1">
    <source>
        <dbReference type="ARBA" id="ARBA00023015"/>
    </source>
</evidence>
<evidence type="ECO:0000259" key="4">
    <source>
        <dbReference type="PROSITE" id="PS01124"/>
    </source>
</evidence>
<dbReference type="Pfam" id="PF07883">
    <property type="entry name" value="Cupin_2"/>
    <property type="match status" value="1"/>
</dbReference>
<dbReference type="SUPFAM" id="SSF51182">
    <property type="entry name" value="RmlC-like cupins"/>
    <property type="match status" value="1"/>
</dbReference>
<dbReference type="GO" id="GO:0043565">
    <property type="term" value="F:sequence-specific DNA binding"/>
    <property type="evidence" value="ECO:0007669"/>
    <property type="project" value="InterPro"/>
</dbReference>
<sequence>MIYEPLFKLERTGVQIHYYTNVRKYNPVHWHSAVELIYILNGNAKIMIEGKDYPVVAGEFVVIDSNQLHEFRCRGESMMVVIHFSRSSMKNFIPNLDEYHFRCARAELQKGQLEAYLSICEILKGLPPLYVMHPTGYRLKSQAIAMEVFFELVNQFAEIGEWVQKPEKRENLERLEEMIEYIELHHKEPISLESIASHFYLSREYFSRFFRKNMGVTFTRYVNQVRLMHIYQEICNTESGIMELAENHGFTNYKLFNKMFHEVYGCTPREIRMRRKKA</sequence>